<dbReference type="InterPro" id="IPR023019">
    <property type="entry name" value="His_synth_HisIE"/>
</dbReference>
<dbReference type="NCBIfam" id="TIGR03188">
    <property type="entry name" value="histidine_hisI"/>
    <property type="match status" value="1"/>
</dbReference>
<dbReference type="PANTHER" id="PTHR42945:SF9">
    <property type="entry name" value="HISTIDINE BIOSYNTHESIS BIFUNCTIONAL PROTEIN HISIE"/>
    <property type="match status" value="1"/>
</dbReference>
<comment type="catalytic activity">
    <reaction evidence="1 15">
        <text>1-(5-phospho-beta-D-ribosyl)-5'-AMP + H2O = 1-(5-phospho-beta-D-ribosyl)-5-[(5-phospho-beta-D-ribosylamino)methylideneamino]imidazole-4-carboxamide</text>
        <dbReference type="Rhea" id="RHEA:20049"/>
        <dbReference type="ChEBI" id="CHEBI:15377"/>
        <dbReference type="ChEBI" id="CHEBI:58435"/>
        <dbReference type="ChEBI" id="CHEBI:59457"/>
        <dbReference type="EC" id="3.5.4.19"/>
    </reaction>
</comment>
<evidence type="ECO:0000313" key="18">
    <source>
        <dbReference type="Proteomes" id="UP000267250"/>
    </source>
</evidence>
<keyword evidence="11 15" id="KW-0378">Hydrolase</keyword>
<evidence type="ECO:0000259" key="16">
    <source>
        <dbReference type="Pfam" id="PF01502"/>
    </source>
</evidence>
<evidence type="ECO:0000256" key="8">
    <source>
        <dbReference type="ARBA" id="ARBA00022490"/>
    </source>
</evidence>
<evidence type="ECO:0000256" key="4">
    <source>
        <dbReference type="ARBA" id="ARBA00005169"/>
    </source>
</evidence>
<evidence type="ECO:0000256" key="12">
    <source>
        <dbReference type="ARBA" id="ARBA00022840"/>
    </source>
</evidence>
<protein>
    <recommendedName>
        <fullName evidence="15">Histidine biosynthesis bifunctional protein HisIE</fullName>
    </recommendedName>
    <domain>
        <recommendedName>
            <fullName evidence="15">Phosphoribosyl-AMP cyclohydrolase</fullName>
            <shortName evidence="15">PRA-CH</shortName>
            <ecNumber evidence="15">3.5.4.19</ecNumber>
        </recommendedName>
    </domain>
    <domain>
        <recommendedName>
            <fullName evidence="15">Phosphoribosyl-ATP pyrophosphatase</fullName>
            <shortName evidence="15">PRA-PH</shortName>
            <ecNumber evidence="15">3.6.1.31</ecNumber>
        </recommendedName>
    </domain>
</protein>
<keyword evidence="10 15" id="KW-0547">Nucleotide-binding</keyword>
<dbReference type="InterPro" id="IPR008179">
    <property type="entry name" value="HisE"/>
</dbReference>
<dbReference type="InterPro" id="IPR038019">
    <property type="entry name" value="PRib_AMP_CycHydrolase_sf"/>
</dbReference>
<comment type="subcellular location">
    <subcellularLocation>
        <location evidence="3 15">Cytoplasm</location>
    </subcellularLocation>
</comment>
<evidence type="ECO:0000256" key="7">
    <source>
        <dbReference type="ARBA" id="ARBA00008299"/>
    </source>
</evidence>
<feature type="region of interest" description="Phosphoribosyl-AMP cyclohydrolase" evidence="15">
    <location>
        <begin position="1"/>
        <end position="122"/>
    </location>
</feature>
<dbReference type="NCBIfam" id="NF002747">
    <property type="entry name" value="PRK02759.1"/>
    <property type="match status" value="1"/>
</dbReference>
<dbReference type="KEGG" id="aft:BBF96_11855"/>
<keyword evidence="9 15" id="KW-0028">Amino-acid biosynthesis</keyword>
<dbReference type="FunFam" id="3.10.20.810:FF:000001">
    <property type="entry name" value="Histidine biosynthesis bifunctional protein HisIE"/>
    <property type="match status" value="1"/>
</dbReference>
<dbReference type="OrthoDB" id="9795769at2"/>
<dbReference type="InterPro" id="IPR002496">
    <property type="entry name" value="PRib_AMP_CycHydrolase_dom"/>
</dbReference>
<organism evidence="17 18">
    <name type="scientific">Anoxybacter fermentans</name>
    <dbReference type="NCBI Taxonomy" id="1323375"/>
    <lineage>
        <taxon>Bacteria</taxon>
        <taxon>Bacillati</taxon>
        <taxon>Bacillota</taxon>
        <taxon>Clostridia</taxon>
        <taxon>Halanaerobiales</taxon>
        <taxon>Anoxybacter</taxon>
    </lineage>
</organism>
<dbReference type="GO" id="GO:0000105">
    <property type="term" value="P:L-histidine biosynthetic process"/>
    <property type="evidence" value="ECO:0007669"/>
    <property type="project" value="UniProtKB-UniRule"/>
</dbReference>
<dbReference type="CDD" id="cd11534">
    <property type="entry name" value="NTP-PPase_HisIE_like"/>
    <property type="match status" value="1"/>
</dbReference>
<keyword evidence="8 15" id="KW-0963">Cytoplasm</keyword>
<evidence type="ECO:0000256" key="6">
    <source>
        <dbReference type="ARBA" id="ARBA00007731"/>
    </source>
</evidence>
<dbReference type="UniPathway" id="UPA00031">
    <property type="reaction ID" value="UER00007"/>
</dbReference>
<feature type="region of interest" description="Phosphoribosyl-ATP pyrophosphohydrolase" evidence="15">
    <location>
        <begin position="123"/>
        <end position="212"/>
    </location>
</feature>
<evidence type="ECO:0000256" key="2">
    <source>
        <dbReference type="ARBA" id="ARBA00001460"/>
    </source>
</evidence>
<dbReference type="HAMAP" id="MF_01019">
    <property type="entry name" value="HisIE"/>
    <property type="match status" value="1"/>
</dbReference>
<evidence type="ECO:0000256" key="5">
    <source>
        <dbReference type="ARBA" id="ARBA00005204"/>
    </source>
</evidence>
<evidence type="ECO:0000313" key="17">
    <source>
        <dbReference type="EMBL" id="AZR74916.1"/>
    </source>
</evidence>
<feature type="domain" description="Phosphoribosyl-AMP cyclohydrolase" evidence="16">
    <location>
        <begin position="34"/>
        <end position="107"/>
    </location>
</feature>
<comment type="pathway">
    <text evidence="4 15">Amino-acid biosynthesis; L-histidine biosynthesis; L-histidine from 5-phospho-alpha-D-ribose 1-diphosphate: step 3/9.</text>
</comment>
<dbReference type="InterPro" id="IPR026660">
    <property type="entry name" value="PRA-CH"/>
</dbReference>
<dbReference type="GO" id="GO:0004635">
    <property type="term" value="F:phosphoribosyl-AMP cyclohydrolase activity"/>
    <property type="evidence" value="ECO:0007669"/>
    <property type="project" value="UniProtKB-UniRule"/>
</dbReference>
<keyword evidence="13 15" id="KW-0368">Histidine biosynthesis</keyword>
<dbReference type="GO" id="GO:0005524">
    <property type="term" value="F:ATP binding"/>
    <property type="evidence" value="ECO:0007669"/>
    <property type="project" value="UniProtKB-KW"/>
</dbReference>
<evidence type="ECO:0000256" key="13">
    <source>
        <dbReference type="ARBA" id="ARBA00023102"/>
    </source>
</evidence>
<comment type="similarity">
    <text evidence="7 15">In the N-terminal section; belongs to the PRA-CH family.</text>
</comment>
<dbReference type="Proteomes" id="UP000267250">
    <property type="component" value="Chromosome"/>
</dbReference>
<keyword evidence="18" id="KW-1185">Reference proteome</keyword>
<accession>A0A3S9T2Z8</accession>
<keyword evidence="12 15" id="KW-0067">ATP-binding</keyword>
<reference evidence="17 18" key="1">
    <citation type="submission" date="2016-07" db="EMBL/GenBank/DDBJ databases">
        <title>Genome and transcriptome analysis of iron-reducing fermentative bacteria Anoxybacter fermentans.</title>
        <authorList>
            <person name="Zeng X."/>
            <person name="Shao Z."/>
        </authorList>
    </citation>
    <scope>NUCLEOTIDE SEQUENCE [LARGE SCALE GENOMIC DNA]</scope>
    <source>
        <strain evidence="17 18">DY22613</strain>
    </source>
</reference>
<gene>
    <name evidence="15" type="primary">hisI</name>
    <name evidence="15" type="synonym">hisIE</name>
    <name evidence="17" type="ORF">BBF96_11855</name>
</gene>
<evidence type="ECO:0000256" key="14">
    <source>
        <dbReference type="ARBA" id="ARBA00023268"/>
    </source>
</evidence>
<dbReference type="InterPro" id="IPR021130">
    <property type="entry name" value="PRib-ATP_PPHydrolase-like"/>
</dbReference>
<dbReference type="SUPFAM" id="SSF141734">
    <property type="entry name" value="HisI-like"/>
    <property type="match status" value="1"/>
</dbReference>
<dbReference type="EC" id="3.5.4.19" evidence="15"/>
<proteinExistence type="inferred from homology"/>
<dbReference type="Pfam" id="PF01503">
    <property type="entry name" value="PRA-PH"/>
    <property type="match status" value="1"/>
</dbReference>
<comment type="similarity">
    <text evidence="6 15">In the C-terminal section; belongs to the PRA-PH family.</text>
</comment>
<dbReference type="GO" id="GO:0005737">
    <property type="term" value="C:cytoplasm"/>
    <property type="evidence" value="ECO:0007669"/>
    <property type="project" value="UniProtKB-SubCell"/>
</dbReference>
<name>A0A3S9T2Z8_9FIRM</name>
<dbReference type="SUPFAM" id="SSF101386">
    <property type="entry name" value="all-alpha NTP pyrophosphatases"/>
    <property type="match status" value="1"/>
</dbReference>
<dbReference type="Pfam" id="PF01502">
    <property type="entry name" value="PRA-CH"/>
    <property type="match status" value="1"/>
</dbReference>
<comment type="catalytic activity">
    <reaction evidence="2 15">
        <text>1-(5-phospho-beta-D-ribosyl)-ATP + H2O = 1-(5-phospho-beta-D-ribosyl)-5'-AMP + diphosphate + H(+)</text>
        <dbReference type="Rhea" id="RHEA:22828"/>
        <dbReference type="ChEBI" id="CHEBI:15377"/>
        <dbReference type="ChEBI" id="CHEBI:15378"/>
        <dbReference type="ChEBI" id="CHEBI:33019"/>
        <dbReference type="ChEBI" id="CHEBI:59457"/>
        <dbReference type="ChEBI" id="CHEBI:73183"/>
        <dbReference type="EC" id="3.6.1.31"/>
    </reaction>
</comment>
<evidence type="ECO:0000256" key="3">
    <source>
        <dbReference type="ARBA" id="ARBA00004496"/>
    </source>
</evidence>
<dbReference type="NCBIfam" id="NF000768">
    <property type="entry name" value="PRK00051.1"/>
    <property type="match status" value="1"/>
</dbReference>
<dbReference type="Gene3D" id="1.10.287.1080">
    <property type="entry name" value="MazG-like"/>
    <property type="match status" value="1"/>
</dbReference>
<evidence type="ECO:0000256" key="9">
    <source>
        <dbReference type="ARBA" id="ARBA00022605"/>
    </source>
</evidence>
<evidence type="ECO:0000256" key="1">
    <source>
        <dbReference type="ARBA" id="ARBA00000024"/>
    </source>
</evidence>
<evidence type="ECO:0000256" key="15">
    <source>
        <dbReference type="HAMAP-Rule" id="MF_01019"/>
    </source>
</evidence>
<evidence type="ECO:0000256" key="10">
    <source>
        <dbReference type="ARBA" id="ARBA00022741"/>
    </source>
</evidence>
<dbReference type="HAMAP" id="MF_01021">
    <property type="entry name" value="HisI"/>
    <property type="match status" value="1"/>
</dbReference>
<evidence type="ECO:0000256" key="11">
    <source>
        <dbReference type="ARBA" id="ARBA00022801"/>
    </source>
</evidence>
<sequence>MEVKAKDLDQLCFDEKTGLIPAIIQDWKSKRVLMLAYMNRESLELSLKTGETWFFSRSRQKLWHKGETSGNVQKIKAISYDCDKDTLLVEVIAEGPACHTGEDSCFYRQLAGEKSSLTVNEVISSLFTLIQDRKTNPVEGSYTNYLFKEGLDKILKKVGEETAEVIIGAKNQSKEEFIYEMADLVYHLLVLTAEMGCRPEDIAEELARRFKK</sequence>
<dbReference type="EMBL" id="CP016379">
    <property type="protein sequence ID" value="AZR74916.1"/>
    <property type="molecule type" value="Genomic_DNA"/>
</dbReference>
<comment type="pathway">
    <text evidence="5 15">Amino-acid biosynthesis; L-histidine biosynthesis; L-histidine from 5-phospho-alpha-D-ribose 1-diphosphate: step 2/9.</text>
</comment>
<dbReference type="HAMAP" id="MF_01020">
    <property type="entry name" value="HisE"/>
    <property type="match status" value="1"/>
</dbReference>
<dbReference type="Gene3D" id="3.10.20.810">
    <property type="entry name" value="Phosphoribosyl-AMP cyclohydrolase"/>
    <property type="match status" value="1"/>
</dbReference>
<dbReference type="EC" id="3.6.1.31" evidence="15"/>
<keyword evidence="14 15" id="KW-0511">Multifunctional enzyme</keyword>
<dbReference type="GO" id="GO:0004636">
    <property type="term" value="F:phosphoribosyl-ATP diphosphatase activity"/>
    <property type="evidence" value="ECO:0007669"/>
    <property type="project" value="UniProtKB-UniRule"/>
</dbReference>
<dbReference type="AlphaFoldDB" id="A0A3S9T2Z8"/>
<dbReference type="PANTHER" id="PTHR42945">
    <property type="entry name" value="HISTIDINE BIOSYNTHESIS BIFUNCTIONAL PROTEIN"/>
    <property type="match status" value="1"/>
</dbReference>